<keyword evidence="3" id="KW-1185">Reference proteome</keyword>
<proteinExistence type="predicted"/>
<reference evidence="2" key="1">
    <citation type="journal article" date="2014" name="Int. J. Syst. Evol. Microbiol.">
        <title>Complete genome of a new Firmicutes species belonging to the dominant human colonic microbiota ('Ruminococcus bicirculans') reveals two chromosomes and a selective capacity to utilize plant glucans.</title>
        <authorList>
            <consortium name="NISC Comparative Sequencing Program"/>
            <person name="Wegmann U."/>
            <person name="Louis P."/>
            <person name="Goesmann A."/>
            <person name="Henrissat B."/>
            <person name="Duncan S.H."/>
            <person name="Flint H.J."/>
        </authorList>
    </citation>
    <scope>NUCLEOTIDE SEQUENCE</scope>
    <source>
        <strain evidence="2">NBRC 109915</strain>
    </source>
</reference>
<dbReference type="RefSeq" id="WP_284373085.1">
    <property type="nucleotide sequence ID" value="NZ_BSNL01000001.1"/>
</dbReference>
<name>A0ABQ5VJD6_9RHOB</name>
<gene>
    <name evidence="2" type="ORF">GCM10007927_20380</name>
</gene>
<accession>A0ABQ5VJD6</accession>
<evidence type="ECO:0000259" key="1">
    <source>
        <dbReference type="Pfam" id="PF18734"/>
    </source>
</evidence>
<dbReference type="EMBL" id="BSNL01000001">
    <property type="protein sequence ID" value="GLQ27235.1"/>
    <property type="molecule type" value="Genomic_DNA"/>
</dbReference>
<sequence length="241" mass="27978">MNSVKTDKEVRQQYISKLGEVGGNLYWLIYKDFVVLKYEWRIFSELFRAYPERIEVMNSVSGNTASIIQNALRERTIIKVCRLLDRAGDARNRNATLLSLLEEVPVSCSAMELLRDAIECSKPLKVLRNKSLAHRDILHATSDTKIGGVSYNEIDSSVQKIGQLIQRFSEEKLNTTVITNMTTGYEDDEVHFVRVLMLGQKALEEQRAKRREFLEDRNYKELEALEKLPKWLLDRRFDIFG</sequence>
<evidence type="ECO:0000313" key="3">
    <source>
        <dbReference type="Proteomes" id="UP001161388"/>
    </source>
</evidence>
<organism evidence="2 3">
    <name type="scientific">Sulfitobacter pacificus</name>
    <dbReference type="NCBI Taxonomy" id="1499314"/>
    <lineage>
        <taxon>Bacteria</taxon>
        <taxon>Pseudomonadati</taxon>
        <taxon>Pseudomonadota</taxon>
        <taxon>Alphaproteobacteria</taxon>
        <taxon>Rhodobacterales</taxon>
        <taxon>Roseobacteraceae</taxon>
        <taxon>Sulfitobacter</taxon>
    </lineage>
</organism>
<dbReference type="Proteomes" id="UP001161388">
    <property type="component" value="Unassembled WGS sequence"/>
</dbReference>
<dbReference type="InterPro" id="IPR040704">
    <property type="entry name" value="HEPN_AbiU2"/>
</dbReference>
<protein>
    <recommendedName>
        <fullName evidence="1">HEPN AbiU2-like domain-containing protein</fullName>
    </recommendedName>
</protein>
<comment type="caution">
    <text evidence="2">The sequence shown here is derived from an EMBL/GenBank/DDBJ whole genome shotgun (WGS) entry which is preliminary data.</text>
</comment>
<reference evidence="2" key="2">
    <citation type="submission" date="2023-01" db="EMBL/GenBank/DDBJ databases">
        <title>Draft genome sequence of Sulfitobacter pacificus strain NBRC 109915.</title>
        <authorList>
            <person name="Sun Q."/>
            <person name="Mori K."/>
        </authorList>
    </citation>
    <scope>NUCLEOTIDE SEQUENCE</scope>
    <source>
        <strain evidence="2">NBRC 109915</strain>
    </source>
</reference>
<feature type="domain" description="HEPN AbiU2-like" evidence="1">
    <location>
        <begin position="30"/>
        <end position="174"/>
    </location>
</feature>
<evidence type="ECO:0000313" key="2">
    <source>
        <dbReference type="EMBL" id="GLQ27235.1"/>
    </source>
</evidence>
<dbReference type="Pfam" id="PF18734">
    <property type="entry name" value="HEPN_AbiU2"/>
    <property type="match status" value="1"/>
</dbReference>